<evidence type="ECO:0000256" key="8">
    <source>
        <dbReference type="ARBA" id="ARBA00022801"/>
    </source>
</evidence>
<comment type="function">
    <text evidence="9">Nucleotidase that shows phosphatase activity on nucleoside 5'-monophosphates.</text>
</comment>
<comment type="catalytic activity">
    <reaction evidence="1 9">
        <text>a ribonucleoside 5'-phosphate + H2O = a ribonucleoside + phosphate</text>
        <dbReference type="Rhea" id="RHEA:12484"/>
        <dbReference type="ChEBI" id="CHEBI:15377"/>
        <dbReference type="ChEBI" id="CHEBI:18254"/>
        <dbReference type="ChEBI" id="CHEBI:43474"/>
        <dbReference type="ChEBI" id="CHEBI:58043"/>
        <dbReference type="EC" id="3.1.3.5"/>
    </reaction>
</comment>
<organism evidence="12 13">
    <name type="scientific">Candidatus Thermofonsia Clade 1 bacterium</name>
    <dbReference type="NCBI Taxonomy" id="2364210"/>
    <lineage>
        <taxon>Bacteria</taxon>
        <taxon>Bacillati</taxon>
        <taxon>Chloroflexota</taxon>
        <taxon>Candidatus Thermofontia</taxon>
        <taxon>Candidatus Thermofonsia Clade 1</taxon>
    </lineage>
</organism>
<dbReference type="InterPro" id="IPR030048">
    <property type="entry name" value="SurE"/>
</dbReference>
<dbReference type="Pfam" id="PF01975">
    <property type="entry name" value="SurE"/>
    <property type="match status" value="1"/>
</dbReference>
<protein>
    <recommendedName>
        <fullName evidence="9">5'-nucleotidase SurE</fullName>
        <ecNumber evidence="9">3.1.3.5</ecNumber>
    </recommendedName>
    <alternativeName>
        <fullName evidence="9">Nucleoside 5'-monophosphate phosphohydrolase</fullName>
    </alternativeName>
</protein>
<proteinExistence type="inferred from homology"/>
<dbReference type="SUPFAM" id="SSF64167">
    <property type="entry name" value="SurE-like"/>
    <property type="match status" value="1"/>
</dbReference>
<comment type="caution">
    <text evidence="12">The sequence shown here is derived from an EMBL/GenBank/DDBJ whole genome shotgun (WGS) entry which is preliminary data.</text>
</comment>
<reference evidence="13 14" key="1">
    <citation type="submission" date="2017-11" db="EMBL/GenBank/DDBJ databases">
        <title>Evolution of Phototrophy in the Chloroflexi Phylum Driven by Horizontal Gene Transfer.</title>
        <authorList>
            <person name="Ward L.M."/>
            <person name="Hemp J."/>
            <person name="Shih P.M."/>
            <person name="Mcglynn S.E."/>
            <person name="Fischer W."/>
        </authorList>
    </citation>
    <scope>NUCLEOTIDE SEQUENCE [LARGE SCALE GENOMIC DNA]</scope>
    <source>
        <strain evidence="12">CP1_1M</strain>
        <strain evidence="11">JP3_13</strain>
    </source>
</reference>
<dbReference type="PANTHER" id="PTHR30457">
    <property type="entry name" value="5'-NUCLEOTIDASE SURE"/>
    <property type="match status" value="1"/>
</dbReference>
<evidence type="ECO:0000256" key="1">
    <source>
        <dbReference type="ARBA" id="ARBA00000815"/>
    </source>
</evidence>
<evidence type="ECO:0000313" key="11">
    <source>
        <dbReference type="EMBL" id="PJF36702.1"/>
    </source>
</evidence>
<evidence type="ECO:0000313" key="12">
    <source>
        <dbReference type="EMBL" id="PJF43010.1"/>
    </source>
</evidence>
<dbReference type="NCBIfam" id="NF001490">
    <property type="entry name" value="PRK00346.1-4"/>
    <property type="match status" value="1"/>
</dbReference>
<evidence type="ECO:0000256" key="7">
    <source>
        <dbReference type="ARBA" id="ARBA00022741"/>
    </source>
</evidence>
<comment type="cofactor">
    <cofactor evidence="9">
        <name>a divalent metal cation</name>
        <dbReference type="ChEBI" id="CHEBI:60240"/>
    </cofactor>
    <text evidence="9">Binds 1 divalent metal cation per subunit.</text>
</comment>
<dbReference type="EMBL" id="PGTL01000005">
    <property type="protein sequence ID" value="PJF43010.1"/>
    <property type="molecule type" value="Genomic_DNA"/>
</dbReference>
<accession>A0A2M8PGN3</accession>
<accession>A0A2M8PZP3</accession>
<dbReference type="HAMAP" id="MF_00060">
    <property type="entry name" value="SurE"/>
    <property type="match status" value="1"/>
</dbReference>
<keyword evidence="6 9" id="KW-0479">Metal-binding</keyword>
<dbReference type="GO" id="GO:0046872">
    <property type="term" value="F:metal ion binding"/>
    <property type="evidence" value="ECO:0007669"/>
    <property type="project" value="UniProtKB-UniRule"/>
</dbReference>
<dbReference type="InterPro" id="IPR002828">
    <property type="entry name" value="SurE-like_Pase/nucleotidase"/>
</dbReference>
<evidence type="ECO:0000256" key="5">
    <source>
        <dbReference type="ARBA" id="ARBA00022490"/>
    </source>
</evidence>
<keyword evidence="8 9" id="KW-0378">Hydrolase</keyword>
<evidence type="ECO:0000259" key="10">
    <source>
        <dbReference type="Pfam" id="PF01975"/>
    </source>
</evidence>
<sequence length="259" mass="27891">MTAKTSQRCILVSNDDGIFAPGLLALATAMRDFGRVIVIGPEENQSANGHRKTLTKPLRVTPVKIGEGIEAYSTDGAPADCIAIALMGLLGVQVHLVVSGINRGANLGQDLTYSGTVAAAFEGTIHGKPSIAFSLDSRSLEADYSAAAEVAKHVARKVLEHGLPPMTLLNVNIPYLPYDQIKGTQITRQGTRIYHDELVTRLDPEGRPYYWIGGKAPTGDVSAEGTDIWAVHQGYVSITPVHLDMTAYPMIEQLKSWNL</sequence>
<name>A0A2M8PZP3_9CHLR</name>
<feature type="domain" description="Survival protein SurE-like phosphatase/nucleotidase" evidence="10">
    <location>
        <begin position="10"/>
        <end position="195"/>
    </location>
</feature>
<comment type="subcellular location">
    <subcellularLocation>
        <location evidence="3 9">Cytoplasm</location>
    </subcellularLocation>
</comment>
<feature type="binding site" evidence="9">
    <location>
        <position position="15"/>
    </location>
    <ligand>
        <name>a divalent metal cation</name>
        <dbReference type="ChEBI" id="CHEBI:60240"/>
    </ligand>
</feature>
<keyword evidence="7 9" id="KW-0547">Nucleotide-binding</keyword>
<keyword evidence="5 9" id="KW-0963">Cytoplasm</keyword>
<comment type="similarity">
    <text evidence="4 9">Belongs to the SurE nucleotidase family.</text>
</comment>
<dbReference type="GO" id="GO:0005737">
    <property type="term" value="C:cytoplasm"/>
    <property type="evidence" value="ECO:0007669"/>
    <property type="project" value="UniProtKB-SubCell"/>
</dbReference>
<dbReference type="Gene3D" id="3.40.1210.10">
    <property type="entry name" value="Survival protein SurE-like phosphatase/nucleotidase"/>
    <property type="match status" value="1"/>
</dbReference>
<evidence type="ECO:0000313" key="13">
    <source>
        <dbReference type="Proteomes" id="UP000228947"/>
    </source>
</evidence>
<feature type="binding site" evidence="9">
    <location>
        <position position="46"/>
    </location>
    <ligand>
        <name>a divalent metal cation</name>
        <dbReference type="ChEBI" id="CHEBI:60240"/>
    </ligand>
</feature>
<dbReference type="NCBIfam" id="TIGR00087">
    <property type="entry name" value="surE"/>
    <property type="match status" value="1"/>
</dbReference>
<dbReference type="Proteomes" id="UP000229681">
    <property type="component" value="Unassembled WGS sequence"/>
</dbReference>
<dbReference type="Proteomes" id="UP000228947">
    <property type="component" value="Unassembled WGS sequence"/>
</dbReference>
<dbReference type="GO" id="GO:0008253">
    <property type="term" value="F:5'-nucleotidase activity"/>
    <property type="evidence" value="ECO:0007669"/>
    <property type="project" value="UniProtKB-UniRule"/>
</dbReference>
<dbReference type="GO" id="GO:0008254">
    <property type="term" value="F:3'-nucleotidase activity"/>
    <property type="evidence" value="ECO:0007669"/>
    <property type="project" value="TreeGrafter"/>
</dbReference>
<feature type="binding site" evidence="9">
    <location>
        <position position="102"/>
    </location>
    <ligand>
        <name>a divalent metal cation</name>
        <dbReference type="ChEBI" id="CHEBI:60240"/>
    </ligand>
</feature>
<feature type="binding site" evidence="9">
    <location>
        <position position="16"/>
    </location>
    <ligand>
        <name>a divalent metal cation</name>
        <dbReference type="ChEBI" id="CHEBI:60240"/>
    </ligand>
</feature>
<evidence type="ECO:0000256" key="9">
    <source>
        <dbReference type="HAMAP-Rule" id="MF_00060"/>
    </source>
</evidence>
<dbReference type="PANTHER" id="PTHR30457:SF12">
    <property type="entry name" value="5'_3'-NUCLEOTIDASE SURE"/>
    <property type="match status" value="1"/>
</dbReference>
<dbReference type="InterPro" id="IPR036523">
    <property type="entry name" value="SurE-like_sf"/>
</dbReference>
<gene>
    <name evidence="9" type="primary">surE</name>
    <name evidence="11" type="ORF">CUN49_04055</name>
    <name evidence="12" type="ORF">CUN50_01795</name>
</gene>
<evidence type="ECO:0000313" key="14">
    <source>
        <dbReference type="Proteomes" id="UP000229681"/>
    </source>
</evidence>
<evidence type="ECO:0000256" key="3">
    <source>
        <dbReference type="ARBA" id="ARBA00004496"/>
    </source>
</evidence>
<dbReference type="EMBL" id="PGTM01000036">
    <property type="protein sequence ID" value="PJF36702.1"/>
    <property type="molecule type" value="Genomic_DNA"/>
</dbReference>
<dbReference type="GO" id="GO:0004309">
    <property type="term" value="F:exopolyphosphatase activity"/>
    <property type="evidence" value="ECO:0007669"/>
    <property type="project" value="TreeGrafter"/>
</dbReference>
<dbReference type="EC" id="3.1.3.5" evidence="9"/>
<dbReference type="GO" id="GO:0000166">
    <property type="term" value="F:nucleotide binding"/>
    <property type="evidence" value="ECO:0007669"/>
    <property type="project" value="UniProtKB-KW"/>
</dbReference>
<evidence type="ECO:0000256" key="4">
    <source>
        <dbReference type="ARBA" id="ARBA00011062"/>
    </source>
</evidence>
<evidence type="ECO:0000256" key="2">
    <source>
        <dbReference type="ARBA" id="ARBA00001946"/>
    </source>
</evidence>
<dbReference type="FunFam" id="3.40.1210.10:FF:000001">
    <property type="entry name" value="5'/3'-nucleotidase SurE"/>
    <property type="match status" value="1"/>
</dbReference>
<dbReference type="NCBIfam" id="NF001492">
    <property type="entry name" value="PRK00346.2-2"/>
    <property type="match status" value="1"/>
</dbReference>
<evidence type="ECO:0000256" key="6">
    <source>
        <dbReference type="ARBA" id="ARBA00022723"/>
    </source>
</evidence>
<dbReference type="AlphaFoldDB" id="A0A2M8PZP3"/>
<comment type="cofactor">
    <cofactor evidence="2">
        <name>Mg(2+)</name>
        <dbReference type="ChEBI" id="CHEBI:18420"/>
    </cofactor>
</comment>